<dbReference type="RefSeq" id="WP_267265458.1">
    <property type="nucleotide sequence ID" value="NZ_JAOVZW010000010.1"/>
</dbReference>
<protein>
    <submittedName>
        <fullName evidence="2">DUF3667 domain-containing protein</fullName>
    </submittedName>
</protein>
<feature type="transmembrane region" description="Helical" evidence="1">
    <location>
        <begin position="170"/>
        <end position="190"/>
    </location>
</feature>
<gene>
    <name evidence="2" type="ORF">OF897_09525</name>
</gene>
<feature type="transmembrane region" description="Helical" evidence="1">
    <location>
        <begin position="229"/>
        <end position="252"/>
    </location>
</feature>
<name>A0ABT3XS35_9FLAO</name>
<dbReference type="Proteomes" id="UP001073122">
    <property type="component" value="Unassembled WGS sequence"/>
</dbReference>
<dbReference type="InterPro" id="IPR022134">
    <property type="entry name" value="DUF3667"/>
</dbReference>
<keyword evidence="1" id="KW-0812">Transmembrane</keyword>
<keyword evidence="1" id="KW-0472">Membrane</keyword>
<dbReference type="Pfam" id="PF12412">
    <property type="entry name" value="DUF3667"/>
    <property type="match status" value="1"/>
</dbReference>
<evidence type="ECO:0000313" key="2">
    <source>
        <dbReference type="EMBL" id="MCX8524158.1"/>
    </source>
</evidence>
<feature type="transmembrane region" description="Helical" evidence="1">
    <location>
        <begin position="135"/>
        <end position="158"/>
    </location>
</feature>
<evidence type="ECO:0000256" key="1">
    <source>
        <dbReference type="SAM" id="Phobius"/>
    </source>
</evidence>
<reference evidence="2" key="1">
    <citation type="submission" date="2022-10" db="EMBL/GenBank/DDBJ databases">
        <title>Chryseobacterium sp. nov., a novel bacterial species.</title>
        <authorList>
            <person name="Cao Y."/>
        </authorList>
    </citation>
    <scope>NUCLEOTIDE SEQUENCE</scope>
    <source>
        <strain evidence="2">CCTCC AB2015118</strain>
    </source>
</reference>
<feature type="transmembrane region" description="Helical" evidence="1">
    <location>
        <begin position="80"/>
        <end position="102"/>
    </location>
</feature>
<keyword evidence="3" id="KW-1185">Reference proteome</keyword>
<keyword evidence="1" id="KW-1133">Transmembrane helix</keyword>
<sequence>MDATHAECRNCHHSLNEDDKFCSKCGQNTDTHKINLHYVIHELIHGILHLDGGIIHTTKALFTKPGIMIREYLEGKRKNHFSPIIFIVILSTILVLIKHYLYNDHIINAAKLNTNNQSEIGKRILQIAVPALEWIFSHLTLLYLIQIPILAIGFYFIFKKMTKYNYLEWLLILSFCTIQIMIISIVFYFVNKALPGTMILSNILVIGVFIWTIIQLLSKFEIGKVIFNLVLSLTINFLIISIILTGIVTYYYKSNPNLFN</sequence>
<dbReference type="EMBL" id="JAOVZW010000010">
    <property type="protein sequence ID" value="MCX8524158.1"/>
    <property type="molecule type" value="Genomic_DNA"/>
</dbReference>
<organism evidence="2 3">
    <name type="scientific">Chryseobacterium formosus</name>
    <dbReference type="NCBI Taxonomy" id="1537363"/>
    <lineage>
        <taxon>Bacteria</taxon>
        <taxon>Pseudomonadati</taxon>
        <taxon>Bacteroidota</taxon>
        <taxon>Flavobacteriia</taxon>
        <taxon>Flavobacteriales</taxon>
        <taxon>Weeksellaceae</taxon>
        <taxon>Chryseobacterium group</taxon>
        <taxon>Chryseobacterium</taxon>
    </lineage>
</organism>
<accession>A0ABT3XS35</accession>
<feature type="transmembrane region" description="Helical" evidence="1">
    <location>
        <begin position="196"/>
        <end position="217"/>
    </location>
</feature>
<proteinExistence type="predicted"/>
<comment type="caution">
    <text evidence="2">The sequence shown here is derived from an EMBL/GenBank/DDBJ whole genome shotgun (WGS) entry which is preliminary data.</text>
</comment>
<evidence type="ECO:0000313" key="3">
    <source>
        <dbReference type="Proteomes" id="UP001073122"/>
    </source>
</evidence>